<keyword evidence="2" id="KW-1133">Transmembrane helix</keyword>
<keyword evidence="4" id="KW-1185">Reference proteome</keyword>
<dbReference type="EMBL" id="JARWAK010000012">
    <property type="protein sequence ID" value="MDR5867889.1"/>
    <property type="molecule type" value="Genomic_DNA"/>
</dbReference>
<evidence type="ECO:0000256" key="2">
    <source>
        <dbReference type="SAM" id="Phobius"/>
    </source>
</evidence>
<sequence>MTRQSLRTPNRRRPPATQGGFTLLELMIVVAVVAILAAIAYPSYTRYVQEARRTDAMSSLLQTAGRLERCYTVTNNYASAADGTACVSFPVTSQEGFYEIDTVAASTSASTYVIKAEPASGSPQGGDGACPSFTLDQTGDKGPEATEDECWE</sequence>
<dbReference type="Pfam" id="PF07963">
    <property type="entry name" value="N_methyl"/>
    <property type="match status" value="1"/>
</dbReference>
<dbReference type="InterPro" id="IPR031982">
    <property type="entry name" value="PilE-like"/>
</dbReference>
<keyword evidence="2" id="KW-0472">Membrane</keyword>
<feature type="transmembrane region" description="Helical" evidence="2">
    <location>
        <begin position="21"/>
        <end position="44"/>
    </location>
</feature>
<proteinExistence type="predicted"/>
<evidence type="ECO:0000256" key="1">
    <source>
        <dbReference type="SAM" id="MobiDB-lite"/>
    </source>
</evidence>
<dbReference type="Proteomes" id="UP001264519">
    <property type="component" value="Unassembled WGS sequence"/>
</dbReference>
<keyword evidence="2" id="KW-0812">Transmembrane</keyword>
<evidence type="ECO:0000313" key="4">
    <source>
        <dbReference type="Proteomes" id="UP001264519"/>
    </source>
</evidence>
<dbReference type="InterPro" id="IPR045584">
    <property type="entry name" value="Pilin-like"/>
</dbReference>
<protein>
    <submittedName>
        <fullName evidence="3">Type IV pilin protein</fullName>
    </submittedName>
</protein>
<dbReference type="RefSeq" id="WP_309653468.1">
    <property type="nucleotide sequence ID" value="NZ_JARWAK010000012.1"/>
</dbReference>
<dbReference type="Pfam" id="PF16732">
    <property type="entry name" value="ComP_DUS"/>
    <property type="match status" value="1"/>
</dbReference>
<dbReference type="NCBIfam" id="TIGR02532">
    <property type="entry name" value="IV_pilin_GFxxxE"/>
    <property type="match status" value="1"/>
</dbReference>
<gene>
    <name evidence="3" type="ORF">QC818_13945</name>
</gene>
<feature type="region of interest" description="Disordered" evidence="1">
    <location>
        <begin position="118"/>
        <end position="152"/>
    </location>
</feature>
<dbReference type="InterPro" id="IPR012902">
    <property type="entry name" value="N_methyl_site"/>
</dbReference>
<organism evidence="3 4">
    <name type="scientific">Halomonas koreensis</name>
    <dbReference type="NCBI Taxonomy" id="245385"/>
    <lineage>
        <taxon>Bacteria</taxon>
        <taxon>Pseudomonadati</taxon>
        <taxon>Pseudomonadota</taxon>
        <taxon>Gammaproteobacteria</taxon>
        <taxon>Oceanospirillales</taxon>
        <taxon>Halomonadaceae</taxon>
        <taxon>Halomonas</taxon>
    </lineage>
</organism>
<comment type="caution">
    <text evidence="3">The sequence shown here is derived from an EMBL/GenBank/DDBJ whole genome shotgun (WGS) entry which is preliminary data.</text>
</comment>
<evidence type="ECO:0000313" key="3">
    <source>
        <dbReference type="EMBL" id="MDR5867889.1"/>
    </source>
</evidence>
<dbReference type="PANTHER" id="PTHR30093:SF47">
    <property type="entry name" value="TYPE IV PILUS NON-CORE MINOR PILIN PILE"/>
    <property type="match status" value="1"/>
</dbReference>
<accession>A0ABU1G635</accession>
<dbReference type="SUPFAM" id="SSF54523">
    <property type="entry name" value="Pili subunits"/>
    <property type="match status" value="1"/>
</dbReference>
<reference evidence="3 4" key="1">
    <citation type="submission" date="2023-04" db="EMBL/GenBank/DDBJ databases">
        <title>A long-awaited taxogenomic arrangement of the family Halomonadaceae.</title>
        <authorList>
            <person name="De La Haba R."/>
            <person name="Chuvochina M."/>
            <person name="Wittouck S."/>
            <person name="Arahal D.R."/>
            <person name="Sanchez-Porro C."/>
            <person name="Hugenholtz P."/>
            <person name="Ventosa A."/>
        </authorList>
    </citation>
    <scope>NUCLEOTIDE SEQUENCE [LARGE SCALE GENOMIC DNA]</scope>
    <source>
        <strain evidence="3 4">DSM 23530</strain>
    </source>
</reference>
<dbReference type="PANTHER" id="PTHR30093">
    <property type="entry name" value="GENERAL SECRETION PATHWAY PROTEIN G"/>
    <property type="match status" value="1"/>
</dbReference>
<dbReference type="PROSITE" id="PS00409">
    <property type="entry name" value="PROKAR_NTER_METHYL"/>
    <property type="match status" value="1"/>
</dbReference>
<name>A0ABU1G635_9GAMM</name>
<dbReference type="Gene3D" id="3.30.700.10">
    <property type="entry name" value="Glycoprotein, Type 4 Pilin"/>
    <property type="match status" value="1"/>
</dbReference>